<evidence type="ECO:0000313" key="3">
    <source>
        <dbReference type="Proteomes" id="UP000823844"/>
    </source>
</evidence>
<feature type="domain" description="Beta-lactamase-related" evidence="1">
    <location>
        <begin position="3"/>
        <end position="315"/>
    </location>
</feature>
<dbReference type="Pfam" id="PF00144">
    <property type="entry name" value="Beta-lactamase"/>
    <property type="match status" value="1"/>
</dbReference>
<dbReference type="InterPro" id="IPR001466">
    <property type="entry name" value="Beta-lactam-related"/>
</dbReference>
<proteinExistence type="predicted"/>
<name>A0A9E2NTB9_9LACO</name>
<dbReference type="PANTHER" id="PTHR46825:SF9">
    <property type="entry name" value="BETA-LACTAMASE-RELATED DOMAIN-CONTAINING PROTEIN"/>
    <property type="match status" value="1"/>
</dbReference>
<dbReference type="InterPro" id="IPR050491">
    <property type="entry name" value="AmpC-like"/>
</dbReference>
<dbReference type="EMBL" id="JAHLFT010000031">
    <property type="protein sequence ID" value="MBU3828003.1"/>
    <property type="molecule type" value="Genomic_DNA"/>
</dbReference>
<protein>
    <submittedName>
        <fullName evidence="2">Beta-lactamase family protein</fullName>
    </submittedName>
</protein>
<reference evidence="2" key="1">
    <citation type="journal article" date="2021" name="PeerJ">
        <title>Extensive microbial diversity within the chicken gut microbiome revealed by metagenomics and culture.</title>
        <authorList>
            <person name="Gilroy R."/>
            <person name="Ravi A."/>
            <person name="Getino M."/>
            <person name="Pursley I."/>
            <person name="Horton D.L."/>
            <person name="Alikhan N.F."/>
            <person name="Baker D."/>
            <person name="Gharbi K."/>
            <person name="Hall N."/>
            <person name="Watson M."/>
            <person name="Adriaenssens E.M."/>
            <person name="Foster-Nyarko E."/>
            <person name="Jarju S."/>
            <person name="Secka A."/>
            <person name="Antonio M."/>
            <person name="Oren A."/>
            <person name="Chaudhuri R.R."/>
            <person name="La Ragione R."/>
            <person name="Hildebrand F."/>
            <person name="Pallen M.J."/>
        </authorList>
    </citation>
    <scope>NUCLEOTIDE SEQUENCE</scope>
    <source>
        <strain evidence="2">F6-686</strain>
    </source>
</reference>
<dbReference type="InterPro" id="IPR012338">
    <property type="entry name" value="Beta-lactam/transpept-like"/>
</dbReference>
<dbReference type="Gene3D" id="3.40.710.10">
    <property type="entry name" value="DD-peptidase/beta-lactamase superfamily"/>
    <property type="match status" value="1"/>
</dbReference>
<evidence type="ECO:0000259" key="1">
    <source>
        <dbReference type="Pfam" id="PF00144"/>
    </source>
</evidence>
<sequence>MRSFVRKTIAKYKARGSVVVIKDGHAQQISYGYGFYGRRLGNGNKNVIYPVCSLQKIMTGAIIQQLINQKKFTANTPISRWYPSIKNSKNIRVGNLLTHTSGIVMSGTEAKRHTIYSELGAIDWVLNQLSLHSENNPGHFSYNNTNFILLAGIIRKETGKSYATNVNNRIIKPLKLKNTFIGTQIPKNKIRAISYTWNRHNYQQPKTASIQQTSQLPGAANIYTTPKDYYKIQLGLTNGKILSQKQFDELTNLKYQTNSYSGGLYIKKNGKLKMAYGNLHGTHFGNWFQMTNDNKNGLVMFLNQTQNDENRNKDIGYEILNRIKPNTFSNR</sequence>
<dbReference type="Proteomes" id="UP000823844">
    <property type="component" value="Unassembled WGS sequence"/>
</dbReference>
<evidence type="ECO:0000313" key="2">
    <source>
        <dbReference type="EMBL" id="MBU3828003.1"/>
    </source>
</evidence>
<gene>
    <name evidence="2" type="ORF">H9806_02450</name>
</gene>
<dbReference type="AlphaFoldDB" id="A0A9E2NTB9"/>
<dbReference type="SUPFAM" id="SSF56601">
    <property type="entry name" value="beta-lactamase/transpeptidase-like"/>
    <property type="match status" value="1"/>
</dbReference>
<dbReference type="PANTHER" id="PTHR46825">
    <property type="entry name" value="D-ALANYL-D-ALANINE-CARBOXYPEPTIDASE/ENDOPEPTIDASE AMPH"/>
    <property type="match status" value="1"/>
</dbReference>
<accession>A0A9E2NTB9</accession>
<comment type="caution">
    <text evidence="2">The sequence shown here is derived from an EMBL/GenBank/DDBJ whole genome shotgun (WGS) entry which is preliminary data.</text>
</comment>
<organism evidence="2 3">
    <name type="scientific">Candidatus Lactobacillus pullistercoris</name>
    <dbReference type="NCBI Taxonomy" id="2838636"/>
    <lineage>
        <taxon>Bacteria</taxon>
        <taxon>Bacillati</taxon>
        <taxon>Bacillota</taxon>
        <taxon>Bacilli</taxon>
        <taxon>Lactobacillales</taxon>
        <taxon>Lactobacillaceae</taxon>
        <taxon>Lactobacillus</taxon>
    </lineage>
</organism>
<reference evidence="2" key="2">
    <citation type="submission" date="2021-04" db="EMBL/GenBank/DDBJ databases">
        <authorList>
            <person name="Gilroy R."/>
        </authorList>
    </citation>
    <scope>NUCLEOTIDE SEQUENCE</scope>
    <source>
        <strain evidence="2">F6-686</strain>
    </source>
</reference>